<organism evidence="1 2">
    <name type="scientific">Chryseolinea soli</name>
    <dbReference type="NCBI Taxonomy" id="2321403"/>
    <lineage>
        <taxon>Bacteria</taxon>
        <taxon>Pseudomonadati</taxon>
        <taxon>Bacteroidota</taxon>
        <taxon>Cytophagia</taxon>
        <taxon>Cytophagales</taxon>
        <taxon>Fulvivirgaceae</taxon>
        <taxon>Chryseolinea</taxon>
    </lineage>
</organism>
<dbReference type="KEGG" id="chk:D4L85_15405"/>
<accession>A0A385SLN5</accession>
<dbReference type="EMBL" id="CP032382">
    <property type="protein sequence ID" value="AYB31864.1"/>
    <property type="molecule type" value="Genomic_DNA"/>
</dbReference>
<sequence>MGIPGILLNRKIPVPNLPMTVPNRRLIKPSIAGGKGIVVGLVARNLLKGLDSDLPWLIPNV</sequence>
<reference evidence="2" key="1">
    <citation type="submission" date="2018-09" db="EMBL/GenBank/DDBJ databases">
        <title>Chryseolinea sp. KIS68-18 isolated from soil.</title>
        <authorList>
            <person name="Weon H.-Y."/>
            <person name="Kwon S.-W."/>
            <person name="Lee S.A."/>
        </authorList>
    </citation>
    <scope>NUCLEOTIDE SEQUENCE [LARGE SCALE GENOMIC DNA]</scope>
    <source>
        <strain evidence="2">KIS68-18</strain>
    </source>
</reference>
<evidence type="ECO:0000313" key="1">
    <source>
        <dbReference type="EMBL" id="AYB31864.1"/>
    </source>
</evidence>
<keyword evidence="2" id="KW-1185">Reference proteome</keyword>
<gene>
    <name evidence="1" type="ORF">D4L85_15405</name>
</gene>
<evidence type="ECO:0000313" key="2">
    <source>
        <dbReference type="Proteomes" id="UP000266183"/>
    </source>
</evidence>
<proteinExistence type="predicted"/>
<protein>
    <submittedName>
        <fullName evidence="1">Uncharacterized protein</fullName>
    </submittedName>
</protein>
<dbReference type="AlphaFoldDB" id="A0A385SLN5"/>
<name>A0A385SLN5_9BACT</name>
<dbReference type="Proteomes" id="UP000266183">
    <property type="component" value="Chromosome"/>
</dbReference>